<dbReference type="InterPro" id="IPR007410">
    <property type="entry name" value="LpqE-like"/>
</dbReference>
<dbReference type="EMBL" id="BAAAEU010000001">
    <property type="protein sequence ID" value="GAA0705617.1"/>
    <property type="molecule type" value="Genomic_DNA"/>
</dbReference>
<dbReference type="InterPro" id="IPR058248">
    <property type="entry name" value="Lxx211020-like"/>
</dbReference>
<keyword evidence="2" id="KW-1185">Reference proteome</keyword>
<dbReference type="Pfam" id="PF04314">
    <property type="entry name" value="PCuAC"/>
    <property type="match status" value="1"/>
</dbReference>
<dbReference type="SUPFAM" id="SSF110087">
    <property type="entry name" value="DR1885-like metal-binding protein"/>
    <property type="match status" value="1"/>
</dbReference>
<organism evidence="1 2">
    <name type="scientific">Dokdonella soli</name>
    <dbReference type="NCBI Taxonomy" id="529810"/>
    <lineage>
        <taxon>Bacteria</taxon>
        <taxon>Pseudomonadati</taxon>
        <taxon>Pseudomonadota</taxon>
        <taxon>Gammaproteobacteria</taxon>
        <taxon>Lysobacterales</taxon>
        <taxon>Rhodanobacteraceae</taxon>
        <taxon>Dokdonella</taxon>
    </lineage>
</organism>
<proteinExistence type="predicted"/>
<dbReference type="Gene3D" id="2.60.40.1890">
    <property type="entry name" value="PCu(A)C copper chaperone"/>
    <property type="match status" value="1"/>
</dbReference>
<protein>
    <recommendedName>
        <fullName evidence="3">Copper chaperone PCu(A)C</fullName>
    </recommendedName>
</protein>
<reference evidence="1 2" key="1">
    <citation type="journal article" date="2019" name="Int. J. Syst. Evol. Microbiol.">
        <title>The Global Catalogue of Microorganisms (GCM) 10K type strain sequencing project: providing services to taxonomists for standard genome sequencing and annotation.</title>
        <authorList>
            <consortium name="The Broad Institute Genomics Platform"/>
            <consortium name="The Broad Institute Genome Sequencing Center for Infectious Disease"/>
            <person name="Wu L."/>
            <person name="Ma J."/>
        </authorList>
    </citation>
    <scope>NUCLEOTIDE SEQUENCE [LARGE SCALE GENOMIC DNA]</scope>
    <source>
        <strain evidence="1 2">JCM 15421</strain>
    </source>
</reference>
<dbReference type="PANTHER" id="PTHR36302">
    <property type="entry name" value="BLR7088 PROTEIN"/>
    <property type="match status" value="1"/>
</dbReference>
<dbReference type="PANTHER" id="PTHR36302:SF1">
    <property type="entry name" value="COPPER CHAPERONE PCU(A)C"/>
    <property type="match status" value="1"/>
</dbReference>
<dbReference type="Proteomes" id="UP001501523">
    <property type="component" value="Unassembled WGS sequence"/>
</dbReference>
<sequence>MDRSQRWLAWIGVGLVAVAGSVHAEGKLGVTDAWIRAAPPGASMLAGYATLKNVGDAPISILTVQSDAFRMTSLHETVIQEGVSKMRELHRLAIAPGATVALAPGGKHLMLMQPRHDITVGEKVEMMFLLADGTRLETYFDVVAPDSTGD</sequence>
<dbReference type="RefSeq" id="WP_343786446.1">
    <property type="nucleotide sequence ID" value="NZ_BAAAEU010000001.1"/>
</dbReference>
<gene>
    <name evidence="1" type="ORF">GCM10009105_03160</name>
</gene>
<evidence type="ECO:0008006" key="3">
    <source>
        <dbReference type="Google" id="ProtNLM"/>
    </source>
</evidence>
<evidence type="ECO:0000313" key="1">
    <source>
        <dbReference type="EMBL" id="GAA0705617.1"/>
    </source>
</evidence>
<name>A0ABN1IBZ3_9GAMM</name>
<dbReference type="InterPro" id="IPR036182">
    <property type="entry name" value="PCuAC_sf"/>
</dbReference>
<comment type="caution">
    <text evidence="1">The sequence shown here is derived from an EMBL/GenBank/DDBJ whole genome shotgun (WGS) entry which is preliminary data.</text>
</comment>
<accession>A0ABN1IBZ3</accession>
<evidence type="ECO:0000313" key="2">
    <source>
        <dbReference type="Proteomes" id="UP001501523"/>
    </source>
</evidence>